<comment type="function">
    <text evidence="22">Receptor kinase that detects X.oryzae pv. oryzae protein Ax21 to promote innate immunity. Following X.oryzae pv. oryzae protein Ax21 detection, undergoes cleavage, releasing the processed protein kinase Xa21 chain.</text>
</comment>
<keyword evidence="10 26" id="KW-0812">Transmembrane</keyword>
<evidence type="ECO:0000256" key="4">
    <source>
        <dbReference type="ARBA" id="ARBA00012513"/>
    </source>
</evidence>
<protein>
    <recommendedName>
        <fullName evidence="24">Receptor kinase-like protein Xa21</fullName>
        <ecNumber evidence="4">2.7.11.1</ecNumber>
    </recommendedName>
</protein>
<sequence>MRKTIFACALWPSFFIVVRVLLLLSCPVKSVASRSETPPTQFATDRAALLSFKSFIRDDPLGALSSWNNASLHFCQWRGVRCRLRNHQPRVTALRLGSLGLAGSISPSLSNLTFLQRLHLPENRLRGVIPQELGLLSRLRHLNLSYNPLAGGKILVNLVRNCSRLRYLSLNGNNLHGAIPRSIGRCSQLQLIGLTDNMLEGGIPSQLGSLSKLKVLSLWNNSLGGRIPPAIGNLAELIQLNLQHNQLTASVPAAIGNLTSLTHVDLSYNYLAGGIPSELMNLTTLTTLYLDDNQLTGAIPAAVGNLSSLALLDLSNNQLTGGIPSEIGNLVPLTLLYLSGNQLAGTIPSEIGNLGRLRNLDFSSNLLVGTIPSSLGSVKDLYILSFYDNQLEAGNDVEWGFLDALSNCTKLRALDLSRNYLGGILPRSIANLSTTLERLSMITNDIAGSIPAEIVNLAKLSEVWLSSNLLGGPIPATLGSLPSLQLIALEDNKLTGEIPATLGNLTGLSTLLVSSNELHGPIPLTLARCPLDTLDLSFNKLSGTLPKEILSISTLTVFLNVSSNSLTGSLPPQVGNLKNVRALDVSKNKLSGEIPGSIGGCEVLQYLHMEENLFDGPLPPSFSGLKGLQELDVSRNNLSGSIPSFFGRFPFLRLLNISFNNFEGEIPPDGIFRNARAFSFAGNNKLCGGVRNLKLPPCSFHRSSTKKKHTSPKLIAIISAAAGTVCLVLLFSSFCALRWILKSKRETRTMTSIGDRYKKVSYAELLRATDGFSTANLIGAGGYGSVYKGFMNGVVDVYDVVAVKVFNLQQRGSSRSFIAECDALRNIRHRNLVKILTACASIDFRGNDFKALVYQFLPNGNLDQWLHPDAQGPTRRTLSLTQRLNILMDVSCALDYLHHQGPDPIVHCDIKPRNILLDNDMVAHVGDFGLARILNRVPITEAQRSSSSMILKGTIGYVAPEYGVANKASTEGDVYSYGIVVLEMFTGKKPTDVTAQNGLSLPRYVEMTLPERVADIMDANLQLIMEEGDEEEAHQDMERMKADAVECIISILRIGIECTKESPPERMQMKDVISELVAIRSTLFRHKVQGGRRVAI</sequence>
<dbReference type="InterPro" id="IPR032675">
    <property type="entry name" value="LRR_dom_sf"/>
</dbReference>
<dbReference type="Gene3D" id="3.80.10.10">
    <property type="entry name" value="Ribonuclease Inhibitor"/>
    <property type="match status" value="4"/>
</dbReference>
<evidence type="ECO:0000256" key="16">
    <source>
        <dbReference type="ARBA" id="ARBA00022989"/>
    </source>
</evidence>
<keyword evidence="15 25" id="KW-0067">ATP-binding</keyword>
<dbReference type="FunFam" id="3.80.10.10:FF:000383">
    <property type="entry name" value="Leucine-rich repeat receptor protein kinase EMS1"/>
    <property type="match status" value="1"/>
</dbReference>
<dbReference type="GO" id="GO:0004674">
    <property type="term" value="F:protein serine/threonine kinase activity"/>
    <property type="evidence" value="ECO:0007669"/>
    <property type="project" value="UniProtKB-KW"/>
</dbReference>
<dbReference type="SMART" id="SM00369">
    <property type="entry name" value="LRR_TYP"/>
    <property type="match status" value="13"/>
</dbReference>
<keyword evidence="6" id="KW-0723">Serine/threonine-protein kinase</keyword>
<dbReference type="SUPFAM" id="SSF52058">
    <property type="entry name" value="L domain-like"/>
    <property type="match status" value="1"/>
</dbReference>
<dbReference type="FunFam" id="1.10.510.10:FF:000358">
    <property type="entry name" value="Putative leucine-rich repeat receptor-like serine/threonine-protein kinase"/>
    <property type="match status" value="1"/>
</dbReference>
<keyword evidence="31" id="KW-1185">Reference proteome</keyword>
<comment type="catalytic activity">
    <reaction evidence="21">
        <text>L-seryl-[protein] + ATP = O-phospho-L-seryl-[protein] + ADP + H(+)</text>
        <dbReference type="Rhea" id="RHEA:17989"/>
        <dbReference type="Rhea" id="RHEA-COMP:9863"/>
        <dbReference type="Rhea" id="RHEA-COMP:11604"/>
        <dbReference type="ChEBI" id="CHEBI:15378"/>
        <dbReference type="ChEBI" id="CHEBI:29999"/>
        <dbReference type="ChEBI" id="CHEBI:30616"/>
        <dbReference type="ChEBI" id="CHEBI:83421"/>
        <dbReference type="ChEBI" id="CHEBI:456216"/>
        <dbReference type="EC" id="2.7.11.1"/>
    </reaction>
</comment>
<evidence type="ECO:0000256" key="20">
    <source>
        <dbReference type="ARBA" id="ARBA00047899"/>
    </source>
</evidence>
<evidence type="ECO:0000256" key="2">
    <source>
        <dbReference type="ARBA" id="ARBA00004389"/>
    </source>
</evidence>
<keyword evidence="5" id="KW-1003">Cell membrane</keyword>
<dbReference type="InterPro" id="IPR051809">
    <property type="entry name" value="Plant_receptor-like_S/T_kinase"/>
</dbReference>
<evidence type="ECO:0000259" key="28">
    <source>
        <dbReference type="PROSITE" id="PS50011"/>
    </source>
</evidence>
<dbReference type="EnsemblPlants" id="Ma08_t26800.1">
    <property type="protein sequence ID" value="Ma08_p26800.1"/>
    <property type="gene ID" value="Ma08_g26800"/>
</dbReference>
<dbReference type="PROSITE" id="PS00107">
    <property type="entry name" value="PROTEIN_KINASE_ATP"/>
    <property type="match status" value="1"/>
</dbReference>
<evidence type="ECO:0000256" key="8">
    <source>
        <dbReference type="ARBA" id="ARBA00022614"/>
    </source>
</evidence>
<evidence type="ECO:0000256" key="24">
    <source>
        <dbReference type="ARBA" id="ARBA00072040"/>
    </source>
</evidence>
<dbReference type="FunFam" id="3.80.10.10:FF:000275">
    <property type="entry name" value="Leucine-rich repeat receptor-like protein kinase"/>
    <property type="match status" value="1"/>
</dbReference>
<evidence type="ECO:0000256" key="5">
    <source>
        <dbReference type="ARBA" id="ARBA00022475"/>
    </source>
</evidence>
<evidence type="ECO:0000256" key="11">
    <source>
        <dbReference type="ARBA" id="ARBA00022729"/>
    </source>
</evidence>
<dbReference type="EMBL" id="HG996472">
    <property type="protein sequence ID" value="CAG1832840.1"/>
    <property type="molecule type" value="Genomic_DNA"/>
</dbReference>
<gene>
    <name evidence="29" type="ORF">GSMUA_87600.1</name>
</gene>
<evidence type="ECO:0000313" key="30">
    <source>
        <dbReference type="EnsemblPlants" id="Ma08_p26800.1"/>
    </source>
</evidence>
<evidence type="ECO:0000256" key="17">
    <source>
        <dbReference type="ARBA" id="ARBA00023136"/>
    </source>
</evidence>
<keyword evidence="7" id="KW-0597">Phosphoprotein</keyword>
<keyword evidence="12" id="KW-0677">Repeat</keyword>
<dbReference type="FunFam" id="3.30.200.20:FF:000432">
    <property type="entry name" value="LRR receptor-like serine/threonine-protein kinase EFR"/>
    <property type="match status" value="1"/>
</dbReference>
<evidence type="ECO:0000256" key="10">
    <source>
        <dbReference type="ARBA" id="ARBA00022692"/>
    </source>
</evidence>
<dbReference type="InParanoid" id="A0A804KB53"/>
<feature type="transmembrane region" description="Helical" evidence="26">
    <location>
        <begin position="714"/>
        <end position="741"/>
    </location>
</feature>
<dbReference type="Pfam" id="PF07714">
    <property type="entry name" value="PK_Tyr_Ser-Thr"/>
    <property type="match status" value="1"/>
</dbReference>
<dbReference type="PANTHER" id="PTHR27008:SF596">
    <property type="entry name" value="OS02G0215500 PROTEIN"/>
    <property type="match status" value="1"/>
</dbReference>
<comment type="function">
    <text evidence="23">The processed protein kinase Xa21 chain released by protein cleavage after X.oryzae pv. oryzae protein Ax21 detection translocates into the nucleus where it can bind and regulate WRKY62, a transcription factor. Confers resistance to the bacterial pathogen X.oryzae pv. oryzae (Xoo).</text>
</comment>
<dbReference type="InterPro" id="IPR000719">
    <property type="entry name" value="Prot_kinase_dom"/>
</dbReference>
<keyword evidence="11 27" id="KW-0732">Signal</keyword>
<evidence type="ECO:0000256" key="6">
    <source>
        <dbReference type="ARBA" id="ARBA00022527"/>
    </source>
</evidence>
<keyword evidence="18" id="KW-0675">Receptor</keyword>
<evidence type="ECO:0000256" key="12">
    <source>
        <dbReference type="ARBA" id="ARBA00022737"/>
    </source>
</evidence>
<comment type="subcellular location">
    <subcellularLocation>
        <location evidence="1">Cell membrane</location>
        <topology evidence="1">Single-pass type I membrane protein</topology>
    </subcellularLocation>
    <subcellularLocation>
        <location evidence="2">Endoplasmic reticulum membrane</location>
        <topology evidence="2">Single-pass membrane protein</topology>
    </subcellularLocation>
</comment>
<dbReference type="FunFam" id="3.80.10.10:FF:000400">
    <property type="entry name" value="Nuclear pore complex protein NUP107"/>
    <property type="match status" value="1"/>
</dbReference>
<evidence type="ECO:0000256" key="22">
    <source>
        <dbReference type="ARBA" id="ARBA00054320"/>
    </source>
</evidence>
<evidence type="ECO:0000256" key="1">
    <source>
        <dbReference type="ARBA" id="ARBA00004251"/>
    </source>
</evidence>
<dbReference type="InterPro" id="IPR001245">
    <property type="entry name" value="Ser-Thr/Tyr_kinase_cat_dom"/>
</dbReference>
<evidence type="ECO:0000256" key="15">
    <source>
        <dbReference type="ARBA" id="ARBA00022840"/>
    </source>
</evidence>
<organism evidence="30 31">
    <name type="scientific">Musa acuminata subsp. malaccensis</name>
    <name type="common">Wild banana</name>
    <name type="synonym">Musa malaccensis</name>
    <dbReference type="NCBI Taxonomy" id="214687"/>
    <lineage>
        <taxon>Eukaryota</taxon>
        <taxon>Viridiplantae</taxon>
        <taxon>Streptophyta</taxon>
        <taxon>Embryophyta</taxon>
        <taxon>Tracheophyta</taxon>
        <taxon>Spermatophyta</taxon>
        <taxon>Magnoliopsida</taxon>
        <taxon>Liliopsida</taxon>
        <taxon>Zingiberales</taxon>
        <taxon>Musaceae</taxon>
        <taxon>Musa</taxon>
    </lineage>
</organism>
<keyword evidence="19" id="KW-0325">Glycoprotein</keyword>
<dbReference type="Proteomes" id="UP000012960">
    <property type="component" value="Unplaced"/>
</dbReference>
<evidence type="ECO:0000256" key="23">
    <source>
        <dbReference type="ARBA" id="ARBA00056628"/>
    </source>
</evidence>
<evidence type="ECO:0000256" key="18">
    <source>
        <dbReference type="ARBA" id="ARBA00023170"/>
    </source>
</evidence>
<dbReference type="InterPro" id="IPR003591">
    <property type="entry name" value="Leu-rich_rpt_typical-subtyp"/>
</dbReference>
<keyword evidence="8" id="KW-0433">Leucine-rich repeat</keyword>
<evidence type="ECO:0000256" key="25">
    <source>
        <dbReference type="PROSITE-ProRule" id="PRU10141"/>
    </source>
</evidence>
<evidence type="ECO:0000313" key="29">
    <source>
        <dbReference type="EMBL" id="CAG1832840.1"/>
    </source>
</evidence>
<dbReference type="Pfam" id="PF08263">
    <property type="entry name" value="LRRNT_2"/>
    <property type="match status" value="1"/>
</dbReference>
<dbReference type="InterPro" id="IPR017441">
    <property type="entry name" value="Protein_kinase_ATP_BS"/>
</dbReference>
<reference evidence="29" key="1">
    <citation type="submission" date="2021-03" db="EMBL/GenBank/DDBJ databases">
        <authorList>
            <consortium name="Genoscope - CEA"/>
            <person name="William W."/>
        </authorList>
    </citation>
    <scope>NUCLEOTIDE SEQUENCE</scope>
    <source>
        <strain evidence="29">Doubled-haploid Pahang</strain>
    </source>
</reference>
<dbReference type="GO" id="GO:0005886">
    <property type="term" value="C:plasma membrane"/>
    <property type="evidence" value="ECO:0007669"/>
    <property type="project" value="UniProtKB-SubCell"/>
</dbReference>
<evidence type="ECO:0000256" key="9">
    <source>
        <dbReference type="ARBA" id="ARBA00022679"/>
    </source>
</evidence>
<feature type="binding site" evidence="25">
    <location>
        <position position="804"/>
    </location>
    <ligand>
        <name>ATP</name>
        <dbReference type="ChEBI" id="CHEBI:30616"/>
    </ligand>
</feature>
<keyword evidence="14" id="KW-0418">Kinase</keyword>
<keyword evidence="9" id="KW-0808">Transferase</keyword>
<name>A0A804KB53_MUSAM</name>
<dbReference type="InterPro" id="IPR011009">
    <property type="entry name" value="Kinase-like_dom_sf"/>
</dbReference>
<keyword evidence="17 26" id="KW-0472">Membrane</keyword>
<evidence type="ECO:0000256" key="26">
    <source>
        <dbReference type="SAM" id="Phobius"/>
    </source>
</evidence>
<dbReference type="PANTHER" id="PTHR27008">
    <property type="entry name" value="OS04G0122200 PROTEIN"/>
    <property type="match status" value="1"/>
</dbReference>
<dbReference type="Pfam" id="PF00560">
    <property type="entry name" value="LRR_1"/>
    <property type="match status" value="7"/>
</dbReference>
<dbReference type="FunFam" id="3.80.10.10:FF:000288">
    <property type="entry name" value="LRR receptor-like serine/threonine-protein kinase EFR"/>
    <property type="match status" value="1"/>
</dbReference>
<keyword evidence="13 25" id="KW-0547">Nucleotide-binding</keyword>
<dbReference type="AlphaFoldDB" id="A0A804KB53"/>
<dbReference type="GO" id="GO:0005524">
    <property type="term" value="F:ATP binding"/>
    <property type="evidence" value="ECO:0007669"/>
    <property type="project" value="UniProtKB-UniRule"/>
</dbReference>
<feature type="domain" description="Protein kinase" evidence="28">
    <location>
        <begin position="772"/>
        <end position="1084"/>
    </location>
</feature>
<dbReference type="InterPro" id="IPR008271">
    <property type="entry name" value="Ser/Thr_kinase_AS"/>
</dbReference>
<dbReference type="OMA" id="RGTIMND"/>
<evidence type="ECO:0000256" key="21">
    <source>
        <dbReference type="ARBA" id="ARBA00048679"/>
    </source>
</evidence>
<dbReference type="PROSITE" id="PS50011">
    <property type="entry name" value="PROTEIN_KINASE_DOM"/>
    <property type="match status" value="1"/>
</dbReference>
<dbReference type="Pfam" id="PF13855">
    <property type="entry name" value="LRR_8"/>
    <property type="match status" value="2"/>
</dbReference>
<dbReference type="SMART" id="SM00220">
    <property type="entry name" value="S_TKc"/>
    <property type="match status" value="1"/>
</dbReference>
<proteinExistence type="inferred from homology"/>
<keyword evidence="16 26" id="KW-1133">Transmembrane helix</keyword>
<dbReference type="SUPFAM" id="SSF52047">
    <property type="entry name" value="RNI-like"/>
    <property type="match status" value="1"/>
</dbReference>
<evidence type="ECO:0000256" key="27">
    <source>
        <dbReference type="SAM" id="SignalP"/>
    </source>
</evidence>
<evidence type="ECO:0000256" key="3">
    <source>
        <dbReference type="ARBA" id="ARBA00008684"/>
    </source>
</evidence>
<dbReference type="InterPro" id="IPR013210">
    <property type="entry name" value="LRR_N_plant-typ"/>
</dbReference>
<dbReference type="SUPFAM" id="SSF56112">
    <property type="entry name" value="Protein kinase-like (PK-like)"/>
    <property type="match status" value="1"/>
</dbReference>
<dbReference type="InterPro" id="IPR001611">
    <property type="entry name" value="Leu-rich_rpt"/>
</dbReference>
<feature type="signal peptide" evidence="27">
    <location>
        <begin position="1"/>
        <end position="33"/>
    </location>
</feature>
<comment type="catalytic activity">
    <reaction evidence="20">
        <text>L-threonyl-[protein] + ATP = O-phospho-L-threonyl-[protein] + ADP + H(+)</text>
        <dbReference type="Rhea" id="RHEA:46608"/>
        <dbReference type="Rhea" id="RHEA-COMP:11060"/>
        <dbReference type="Rhea" id="RHEA-COMP:11605"/>
        <dbReference type="ChEBI" id="CHEBI:15378"/>
        <dbReference type="ChEBI" id="CHEBI:30013"/>
        <dbReference type="ChEBI" id="CHEBI:30616"/>
        <dbReference type="ChEBI" id="CHEBI:61977"/>
        <dbReference type="ChEBI" id="CHEBI:456216"/>
        <dbReference type="EC" id="2.7.11.1"/>
    </reaction>
</comment>
<dbReference type="GO" id="GO:0005789">
    <property type="term" value="C:endoplasmic reticulum membrane"/>
    <property type="evidence" value="ECO:0007669"/>
    <property type="project" value="UniProtKB-SubCell"/>
</dbReference>
<evidence type="ECO:0000256" key="13">
    <source>
        <dbReference type="ARBA" id="ARBA00022741"/>
    </source>
</evidence>
<feature type="chain" id="PRO_5033612068" description="Receptor kinase-like protein Xa21" evidence="27">
    <location>
        <begin position="34"/>
        <end position="1096"/>
    </location>
</feature>
<evidence type="ECO:0000313" key="31">
    <source>
        <dbReference type="Proteomes" id="UP000012960"/>
    </source>
</evidence>
<evidence type="ECO:0000256" key="14">
    <source>
        <dbReference type="ARBA" id="ARBA00022777"/>
    </source>
</evidence>
<evidence type="ECO:0000256" key="7">
    <source>
        <dbReference type="ARBA" id="ARBA00022553"/>
    </source>
</evidence>
<accession>A0A804KB53</accession>
<dbReference type="EC" id="2.7.11.1" evidence="4"/>
<dbReference type="Gramene" id="Ma08_t26800.1">
    <property type="protein sequence ID" value="Ma08_p26800.1"/>
    <property type="gene ID" value="Ma08_g26800"/>
</dbReference>
<dbReference type="PROSITE" id="PS00108">
    <property type="entry name" value="PROTEIN_KINASE_ST"/>
    <property type="match status" value="1"/>
</dbReference>
<dbReference type="Gene3D" id="3.30.200.20">
    <property type="entry name" value="Phosphorylase Kinase, domain 1"/>
    <property type="match status" value="1"/>
</dbReference>
<reference evidence="30" key="2">
    <citation type="submission" date="2021-05" db="UniProtKB">
        <authorList>
            <consortium name="EnsemblPlants"/>
        </authorList>
    </citation>
    <scope>IDENTIFICATION</scope>
    <source>
        <strain evidence="30">subsp. malaccensis</strain>
    </source>
</reference>
<comment type="similarity">
    <text evidence="3">Belongs to the protein kinase superfamily. Ser/Thr protein kinase family.</text>
</comment>
<evidence type="ECO:0000256" key="19">
    <source>
        <dbReference type="ARBA" id="ARBA00023180"/>
    </source>
</evidence>
<dbReference type="Gene3D" id="1.10.510.10">
    <property type="entry name" value="Transferase(Phosphotransferase) domain 1"/>
    <property type="match status" value="1"/>
</dbReference>